<dbReference type="GO" id="GO:0016925">
    <property type="term" value="P:protein sumoylation"/>
    <property type="evidence" value="ECO:0007669"/>
    <property type="project" value="TreeGrafter"/>
</dbReference>
<dbReference type="Gene3D" id="3.30.40.10">
    <property type="entry name" value="Zinc/RING finger domain, C3HC4 (zinc finger)"/>
    <property type="match status" value="1"/>
</dbReference>
<evidence type="ECO:0000256" key="10">
    <source>
        <dbReference type="ARBA" id="ARBA00023110"/>
    </source>
</evidence>
<keyword evidence="17" id="KW-1185">Reference proteome</keyword>
<dbReference type="InterPro" id="IPR003613">
    <property type="entry name" value="Ubox_domain"/>
</dbReference>
<feature type="compositionally biased region" description="Low complexity" evidence="14">
    <location>
        <begin position="15"/>
        <end position="36"/>
    </location>
</feature>
<feature type="compositionally biased region" description="Acidic residues" evidence="14">
    <location>
        <begin position="194"/>
        <end position="224"/>
    </location>
</feature>
<evidence type="ECO:0000256" key="3">
    <source>
        <dbReference type="ARBA" id="ARBA00008212"/>
    </source>
</evidence>
<dbReference type="EC" id="5.2.1.8" evidence="4"/>
<evidence type="ECO:0000259" key="15">
    <source>
        <dbReference type="PROSITE" id="PS51044"/>
    </source>
</evidence>
<accession>A0AA40A1M5</accession>
<evidence type="ECO:0000313" key="16">
    <source>
        <dbReference type="EMBL" id="KAK0707565.1"/>
    </source>
</evidence>
<protein>
    <recommendedName>
        <fullName evidence="4">peptidylprolyl isomerase</fullName>
        <ecNumber evidence="4">5.2.1.8</ecNumber>
    </recommendedName>
</protein>
<evidence type="ECO:0000313" key="17">
    <source>
        <dbReference type="Proteomes" id="UP001172102"/>
    </source>
</evidence>
<dbReference type="GO" id="GO:0004842">
    <property type="term" value="F:ubiquitin-protein transferase activity"/>
    <property type="evidence" value="ECO:0007669"/>
    <property type="project" value="InterPro"/>
</dbReference>
<feature type="compositionally biased region" description="Basic and acidic residues" evidence="14">
    <location>
        <begin position="419"/>
        <end position="430"/>
    </location>
</feature>
<dbReference type="Pfam" id="PF11789">
    <property type="entry name" value="zf-Nse"/>
    <property type="match status" value="1"/>
</dbReference>
<keyword evidence="10" id="KW-0697">Rotamase</keyword>
<sequence length="430" mass="47702">MPPGRLLLGSRHSRPSGTASSSNPGSSRARGAASAPALPPYEAPSHPLNEAGKRALAELASSHETRLYKQHLGKSTTLLSEAVGAINDELANRRRRLRTLKNRARERNLENESEGRAAGIQDLEDAVADLETQVNALTDASEAAIRKVIDYKAEIEDEAAVMAAVQAKVSAQKPRRDKLVVPKREKRGARRELEESDEDAGLDGEGTAEDVEMPDVSEEDEGDEEPLIGAPQILDEARQAKATEYAALTPYQRYGLNNDYVCFKKMWHDAQNQEEEVPLSHATTWFDEQGRPTKSAAPEAEDDDLVIERVIVDLKCPLSLQIMKEPYSSKKCKHTFEKSAIVDYLQSSGGQAQCPVCTQQLRIADLFLDPTMLRRLKRAEEAERRAREQETSDGEEDGNDSVLVRRTNNVKKERNRQRGLPEVDKDAADN</sequence>
<evidence type="ECO:0000256" key="14">
    <source>
        <dbReference type="SAM" id="MobiDB-lite"/>
    </source>
</evidence>
<name>A0AA40A1M5_9PEZI</name>
<dbReference type="GO" id="GO:0000724">
    <property type="term" value="P:double-strand break repair via homologous recombination"/>
    <property type="evidence" value="ECO:0007669"/>
    <property type="project" value="InterPro"/>
</dbReference>
<dbReference type="SMART" id="SM00504">
    <property type="entry name" value="Ubox"/>
    <property type="match status" value="1"/>
</dbReference>
<evidence type="ECO:0000256" key="8">
    <source>
        <dbReference type="ARBA" id="ARBA00022786"/>
    </source>
</evidence>
<keyword evidence="10" id="KW-0413">Isomerase</keyword>
<dbReference type="PROSITE" id="PS51044">
    <property type="entry name" value="ZF_SP_RING"/>
    <property type="match status" value="1"/>
</dbReference>
<feature type="compositionally biased region" description="Basic and acidic residues" evidence="14">
    <location>
        <begin position="379"/>
        <end position="390"/>
    </location>
</feature>
<dbReference type="InterPro" id="IPR026846">
    <property type="entry name" value="Nse2(Mms21)"/>
</dbReference>
<dbReference type="GO" id="GO:0016567">
    <property type="term" value="P:protein ubiquitination"/>
    <property type="evidence" value="ECO:0007669"/>
    <property type="project" value="InterPro"/>
</dbReference>
<evidence type="ECO:0000256" key="6">
    <source>
        <dbReference type="ARBA" id="ARBA00022723"/>
    </source>
</evidence>
<dbReference type="Proteomes" id="UP001172102">
    <property type="component" value="Unassembled WGS sequence"/>
</dbReference>
<keyword evidence="8" id="KW-0833">Ubl conjugation pathway</keyword>
<dbReference type="CDD" id="cd16651">
    <property type="entry name" value="SPL-RING_NSE2"/>
    <property type="match status" value="1"/>
</dbReference>
<dbReference type="PANTHER" id="PTHR21330">
    <property type="entry name" value="E3 SUMO-PROTEIN LIGASE NSE2"/>
    <property type="match status" value="1"/>
</dbReference>
<dbReference type="PANTHER" id="PTHR21330:SF1">
    <property type="entry name" value="E3 SUMO-PROTEIN LIGASE NSE2"/>
    <property type="match status" value="1"/>
</dbReference>
<feature type="domain" description="SP-RING-type" evidence="15">
    <location>
        <begin position="301"/>
        <end position="381"/>
    </location>
</feature>
<comment type="similarity">
    <text evidence="3">Belongs to the NSE2 family.</text>
</comment>
<dbReference type="GO" id="GO:0003755">
    <property type="term" value="F:peptidyl-prolyl cis-trans isomerase activity"/>
    <property type="evidence" value="ECO:0007669"/>
    <property type="project" value="UniProtKB-KW"/>
</dbReference>
<reference evidence="16" key="1">
    <citation type="submission" date="2023-06" db="EMBL/GenBank/DDBJ databases">
        <title>Genome-scale phylogeny and comparative genomics of the fungal order Sordariales.</title>
        <authorList>
            <consortium name="Lawrence Berkeley National Laboratory"/>
            <person name="Hensen N."/>
            <person name="Bonometti L."/>
            <person name="Westerberg I."/>
            <person name="Brannstrom I.O."/>
            <person name="Guillou S."/>
            <person name="Cros-Aarteil S."/>
            <person name="Calhoun S."/>
            <person name="Haridas S."/>
            <person name="Kuo A."/>
            <person name="Mondo S."/>
            <person name="Pangilinan J."/>
            <person name="Riley R."/>
            <person name="Labutti K."/>
            <person name="Andreopoulos B."/>
            <person name="Lipzen A."/>
            <person name="Chen C."/>
            <person name="Yanf M."/>
            <person name="Daum C."/>
            <person name="Ng V."/>
            <person name="Clum A."/>
            <person name="Steindorff A."/>
            <person name="Ohm R."/>
            <person name="Martin F."/>
            <person name="Silar P."/>
            <person name="Natvig D."/>
            <person name="Lalanne C."/>
            <person name="Gautier V."/>
            <person name="Ament-Velasquez S.L."/>
            <person name="Kruys A."/>
            <person name="Hutchinson M.I."/>
            <person name="Powell A.J."/>
            <person name="Barry K."/>
            <person name="Miller A.N."/>
            <person name="Grigoriev I.V."/>
            <person name="Debuchy R."/>
            <person name="Gladieux P."/>
            <person name="Thoren M.H."/>
            <person name="Johannesson H."/>
        </authorList>
    </citation>
    <scope>NUCLEOTIDE SEQUENCE</scope>
    <source>
        <strain evidence="16">SMH4607-1</strain>
    </source>
</reference>
<feature type="region of interest" description="Disordered" evidence="14">
    <location>
        <begin position="1"/>
        <end position="57"/>
    </location>
</feature>
<evidence type="ECO:0000256" key="9">
    <source>
        <dbReference type="ARBA" id="ARBA00022833"/>
    </source>
</evidence>
<organism evidence="16 17">
    <name type="scientific">Lasiosphaeris hirsuta</name>
    <dbReference type="NCBI Taxonomy" id="260670"/>
    <lineage>
        <taxon>Eukaryota</taxon>
        <taxon>Fungi</taxon>
        <taxon>Dikarya</taxon>
        <taxon>Ascomycota</taxon>
        <taxon>Pezizomycotina</taxon>
        <taxon>Sordariomycetes</taxon>
        <taxon>Sordariomycetidae</taxon>
        <taxon>Sordariales</taxon>
        <taxon>Lasiosphaeriaceae</taxon>
        <taxon>Lasiosphaeris</taxon>
    </lineage>
</organism>
<gene>
    <name evidence="16" type="ORF">B0H67DRAFT_647738</name>
</gene>
<keyword evidence="5" id="KW-0808">Transferase</keyword>
<dbReference type="InterPro" id="IPR013083">
    <property type="entry name" value="Znf_RING/FYVE/PHD"/>
</dbReference>
<evidence type="ECO:0000256" key="13">
    <source>
        <dbReference type="SAM" id="Coils"/>
    </source>
</evidence>
<dbReference type="SUPFAM" id="SSF57850">
    <property type="entry name" value="RING/U-box"/>
    <property type="match status" value="1"/>
</dbReference>
<dbReference type="GO" id="GO:0005634">
    <property type="term" value="C:nucleus"/>
    <property type="evidence" value="ECO:0007669"/>
    <property type="project" value="UniProtKB-SubCell"/>
</dbReference>
<dbReference type="GO" id="GO:0061665">
    <property type="term" value="F:SUMO ligase activity"/>
    <property type="evidence" value="ECO:0007669"/>
    <property type="project" value="TreeGrafter"/>
</dbReference>
<evidence type="ECO:0000256" key="1">
    <source>
        <dbReference type="ARBA" id="ARBA00004123"/>
    </source>
</evidence>
<comment type="pathway">
    <text evidence="2">Protein modification; protein sumoylation.</text>
</comment>
<evidence type="ECO:0000256" key="4">
    <source>
        <dbReference type="ARBA" id="ARBA00013194"/>
    </source>
</evidence>
<keyword evidence="7 12" id="KW-0863">Zinc-finger</keyword>
<evidence type="ECO:0000256" key="5">
    <source>
        <dbReference type="ARBA" id="ARBA00022679"/>
    </source>
</evidence>
<evidence type="ECO:0000256" key="11">
    <source>
        <dbReference type="ARBA" id="ARBA00023242"/>
    </source>
</evidence>
<feature type="region of interest" description="Disordered" evidence="14">
    <location>
        <begin position="379"/>
        <end position="430"/>
    </location>
</feature>
<feature type="region of interest" description="Disordered" evidence="14">
    <location>
        <begin position="172"/>
        <end position="224"/>
    </location>
</feature>
<comment type="subcellular location">
    <subcellularLocation>
        <location evidence="1">Nucleus</location>
    </subcellularLocation>
</comment>
<keyword evidence="6" id="KW-0479">Metal-binding</keyword>
<keyword evidence="11" id="KW-0539">Nucleus</keyword>
<evidence type="ECO:0000256" key="2">
    <source>
        <dbReference type="ARBA" id="ARBA00004718"/>
    </source>
</evidence>
<keyword evidence="13" id="KW-0175">Coiled coil</keyword>
<comment type="caution">
    <text evidence="16">The sequence shown here is derived from an EMBL/GenBank/DDBJ whole genome shotgun (WGS) entry which is preliminary data.</text>
</comment>
<dbReference type="GO" id="GO:0030915">
    <property type="term" value="C:Smc5-Smc6 complex"/>
    <property type="evidence" value="ECO:0007669"/>
    <property type="project" value="InterPro"/>
</dbReference>
<dbReference type="EMBL" id="JAUKUA010000006">
    <property type="protein sequence ID" value="KAK0707565.1"/>
    <property type="molecule type" value="Genomic_DNA"/>
</dbReference>
<evidence type="ECO:0000256" key="7">
    <source>
        <dbReference type="ARBA" id="ARBA00022771"/>
    </source>
</evidence>
<dbReference type="InterPro" id="IPR004181">
    <property type="entry name" value="Znf_MIZ"/>
</dbReference>
<feature type="coiled-coil region" evidence="13">
    <location>
        <begin position="87"/>
        <end position="147"/>
    </location>
</feature>
<dbReference type="GO" id="GO:0008270">
    <property type="term" value="F:zinc ion binding"/>
    <property type="evidence" value="ECO:0007669"/>
    <property type="project" value="UniProtKB-KW"/>
</dbReference>
<dbReference type="AlphaFoldDB" id="A0AA40A1M5"/>
<evidence type="ECO:0000256" key="12">
    <source>
        <dbReference type="PROSITE-ProRule" id="PRU00452"/>
    </source>
</evidence>
<proteinExistence type="inferred from homology"/>
<keyword evidence="9" id="KW-0862">Zinc</keyword>